<dbReference type="Pfam" id="PF13598">
    <property type="entry name" value="DUF4139"/>
    <property type="match status" value="1"/>
</dbReference>
<keyword evidence="1" id="KW-0175">Coiled coil</keyword>
<evidence type="ECO:0000313" key="5">
    <source>
        <dbReference type="EMBL" id="MBB3994305.1"/>
    </source>
</evidence>
<evidence type="ECO:0000256" key="2">
    <source>
        <dbReference type="SAM" id="SignalP"/>
    </source>
</evidence>
<sequence>MRFISLALAALPLPALADTYSVSSAPTAVTVYNGYAMVTREVSVDVSAGTHELVFPDLPKWIEAASLRVNVAGAQLGSTRLRTDSLPPQPDADSPAVIAAKEQIEKAELALRDLEDRVEDASLTAQAAESRLAFLRGIATQKDLPAAPEDLANIAQMIEAQTLAARQALLASKRAARSINEDREDLVKAIKDAHAALASLTPPAEPKALLALSVAASEAGSVTASISYPANASWEPTYDVVLTRGDAESVTLRRAALIYQRSGENWNDVTLTLSTLAPTGQVLPSELYPTLLQFSDKQSLQKLGNARRGSISAEMAAAPAAMMDMVEPTPLPTPNFDGPGVTYTLPNTLTIAQNAEAARIEMDALSFDARVFARAVPVRDQTAFMMAEATNTSQEPLLAASIAQIFVDGSLIGRSSFASVPAGGEFVQSFGPIEDLRLTHAILDQSEGDRGLIKRSNIQVQQVRMTLENIGSKTWDVEVMASVPYSEQEDLVIKSEAKPAATLKDVDDRRGLMQWDLSLAANATQEIIIDQDIRWPDGNVLH</sequence>
<evidence type="ECO:0000256" key="1">
    <source>
        <dbReference type="SAM" id="Coils"/>
    </source>
</evidence>
<organism evidence="5 6">
    <name type="scientific">Sulfitobacter undariae</name>
    <dbReference type="NCBI Taxonomy" id="1563671"/>
    <lineage>
        <taxon>Bacteria</taxon>
        <taxon>Pseudomonadati</taxon>
        <taxon>Pseudomonadota</taxon>
        <taxon>Alphaproteobacteria</taxon>
        <taxon>Rhodobacterales</taxon>
        <taxon>Roseobacteraceae</taxon>
        <taxon>Sulfitobacter</taxon>
    </lineage>
</organism>
<dbReference type="InterPro" id="IPR025554">
    <property type="entry name" value="DUF4140"/>
</dbReference>
<name>A0A7W6E969_9RHOB</name>
<dbReference type="Pfam" id="PF13600">
    <property type="entry name" value="DUF4140"/>
    <property type="match status" value="1"/>
</dbReference>
<dbReference type="InterPro" id="IPR011935">
    <property type="entry name" value="CHP02231"/>
</dbReference>
<evidence type="ECO:0000259" key="4">
    <source>
        <dbReference type="Pfam" id="PF13600"/>
    </source>
</evidence>
<dbReference type="PANTHER" id="PTHR31005:SF8">
    <property type="entry name" value="DUF4139 DOMAIN-CONTAINING PROTEIN"/>
    <property type="match status" value="1"/>
</dbReference>
<dbReference type="NCBIfam" id="TIGR02231">
    <property type="entry name" value="mucoidy inhibitor MuiA family protein"/>
    <property type="match status" value="1"/>
</dbReference>
<reference evidence="5 6" key="1">
    <citation type="submission" date="2020-08" db="EMBL/GenBank/DDBJ databases">
        <title>Genomic Encyclopedia of Type Strains, Phase IV (KMG-IV): sequencing the most valuable type-strain genomes for metagenomic binning, comparative biology and taxonomic classification.</title>
        <authorList>
            <person name="Goeker M."/>
        </authorList>
    </citation>
    <scope>NUCLEOTIDE SEQUENCE [LARGE SCALE GENOMIC DNA]</scope>
    <source>
        <strain evidence="5 6">DSM 102234</strain>
    </source>
</reference>
<feature type="domain" description="DUF4140" evidence="4">
    <location>
        <begin position="29"/>
        <end position="134"/>
    </location>
</feature>
<dbReference type="InterPro" id="IPR037291">
    <property type="entry name" value="DUF4139"/>
</dbReference>
<dbReference type="AlphaFoldDB" id="A0A7W6E969"/>
<evidence type="ECO:0000313" key="6">
    <source>
        <dbReference type="Proteomes" id="UP000530268"/>
    </source>
</evidence>
<protein>
    <submittedName>
        <fullName evidence="5">Uncharacterized protein (TIGR02231 family)</fullName>
    </submittedName>
</protein>
<gene>
    <name evidence="5" type="ORF">GGR95_001950</name>
</gene>
<proteinExistence type="predicted"/>
<keyword evidence="6" id="KW-1185">Reference proteome</keyword>
<evidence type="ECO:0000259" key="3">
    <source>
        <dbReference type="Pfam" id="PF13598"/>
    </source>
</evidence>
<accession>A0A7W6E969</accession>
<dbReference type="RefSeq" id="WP_184565219.1">
    <property type="nucleotide sequence ID" value="NZ_JACIEI010000005.1"/>
</dbReference>
<feature type="domain" description="DUF4139" evidence="3">
    <location>
        <begin position="230"/>
        <end position="536"/>
    </location>
</feature>
<keyword evidence="2" id="KW-0732">Signal</keyword>
<comment type="caution">
    <text evidence="5">The sequence shown here is derived from an EMBL/GenBank/DDBJ whole genome shotgun (WGS) entry which is preliminary data.</text>
</comment>
<dbReference type="Proteomes" id="UP000530268">
    <property type="component" value="Unassembled WGS sequence"/>
</dbReference>
<feature type="coiled-coil region" evidence="1">
    <location>
        <begin position="97"/>
        <end position="131"/>
    </location>
</feature>
<feature type="signal peptide" evidence="2">
    <location>
        <begin position="1"/>
        <end position="17"/>
    </location>
</feature>
<feature type="chain" id="PRO_5030760000" evidence="2">
    <location>
        <begin position="18"/>
        <end position="542"/>
    </location>
</feature>
<dbReference type="PANTHER" id="PTHR31005">
    <property type="entry name" value="DUF4139 DOMAIN-CONTAINING PROTEIN"/>
    <property type="match status" value="1"/>
</dbReference>
<dbReference type="EMBL" id="JACIEI010000005">
    <property type="protein sequence ID" value="MBB3994305.1"/>
    <property type="molecule type" value="Genomic_DNA"/>
</dbReference>